<feature type="chain" id="PRO_5003389777" description="Secreted protein" evidence="1">
    <location>
        <begin position="19"/>
        <end position="101"/>
    </location>
</feature>
<protein>
    <recommendedName>
        <fullName evidence="4">Secreted protein</fullName>
    </recommendedName>
</protein>
<feature type="signal peptide" evidence="1">
    <location>
        <begin position="1"/>
        <end position="18"/>
    </location>
</feature>
<keyword evidence="3" id="KW-1185">Reference proteome</keyword>
<sequence length="101" mass="11221">MVSCAMVMVMWSLKLTHIANPHNIALCIPQPHAPLSPGNYRHRLHYLDDNGVTYETTPYSRYLSICPISLSLTVPGTALISVSAIAFDVTTVLCERIKYNC</sequence>
<dbReference type="Proteomes" id="UP000000702">
    <property type="component" value="Unassembled WGS sequence"/>
</dbReference>
<reference evidence="3" key="1">
    <citation type="submission" date="2011-07" db="EMBL/GenBank/DDBJ databases">
        <title>Divergent evolution of antigenic variation in African trypanosomes.</title>
        <authorList>
            <person name="Jackson A.P."/>
            <person name="Berry A."/>
            <person name="Allison H.C."/>
            <person name="Burton P."/>
            <person name="Anderson J."/>
            <person name="Aslett M."/>
            <person name="Brown R."/>
            <person name="Corton N."/>
            <person name="Harris D."/>
            <person name="Hauser H."/>
            <person name="Gamble J."/>
            <person name="Gilderthorp R."/>
            <person name="McQuillan J."/>
            <person name="Quail M.A."/>
            <person name="Sanders M."/>
            <person name="Van Tonder A."/>
            <person name="Ginger M.L."/>
            <person name="Donelson J.E."/>
            <person name="Field M.C."/>
            <person name="Barry J.D."/>
            <person name="Berriman M."/>
            <person name="Hertz-Fowler C."/>
        </authorList>
    </citation>
    <scope>NUCLEOTIDE SEQUENCE [LARGE SCALE GENOMIC DNA]</scope>
    <source>
        <strain evidence="3">IL3000</strain>
    </source>
</reference>
<name>F9W483_TRYCI</name>
<dbReference type="EMBL" id="CAEQ01000526">
    <property type="protein sequence ID" value="CCD11971.1"/>
    <property type="molecule type" value="Genomic_DNA"/>
</dbReference>
<proteinExistence type="predicted"/>
<evidence type="ECO:0000256" key="1">
    <source>
        <dbReference type="SAM" id="SignalP"/>
    </source>
</evidence>
<evidence type="ECO:0000313" key="2">
    <source>
        <dbReference type="EMBL" id="CCD11971.1"/>
    </source>
</evidence>
<evidence type="ECO:0008006" key="4">
    <source>
        <dbReference type="Google" id="ProtNLM"/>
    </source>
</evidence>
<comment type="caution">
    <text evidence="2">The sequence shown here is derived from an EMBL/GenBank/DDBJ whole genome shotgun (WGS) entry which is preliminary data.</text>
</comment>
<organism evidence="2 3">
    <name type="scientific">Trypanosoma congolense (strain IL3000)</name>
    <dbReference type="NCBI Taxonomy" id="1068625"/>
    <lineage>
        <taxon>Eukaryota</taxon>
        <taxon>Discoba</taxon>
        <taxon>Euglenozoa</taxon>
        <taxon>Kinetoplastea</taxon>
        <taxon>Metakinetoplastina</taxon>
        <taxon>Trypanosomatida</taxon>
        <taxon>Trypanosomatidae</taxon>
        <taxon>Trypanosoma</taxon>
        <taxon>Nannomonas</taxon>
    </lineage>
</organism>
<reference evidence="2 3" key="2">
    <citation type="journal article" date="2012" name="Proc. Natl. Acad. Sci. U.S.A.">
        <title>Antigenic diversity is generated by distinct evolutionary mechanisms in African trypanosome species.</title>
        <authorList>
            <person name="Jackson A.P."/>
            <person name="Berry A."/>
            <person name="Aslett M."/>
            <person name="Allison H.C."/>
            <person name="Burton P."/>
            <person name="Vavrova-Anderson J."/>
            <person name="Brown R."/>
            <person name="Browne H."/>
            <person name="Corton N."/>
            <person name="Hauser H."/>
            <person name="Gamble J."/>
            <person name="Gilderthorp R."/>
            <person name="Marcello L."/>
            <person name="McQuillan J."/>
            <person name="Otto T.D."/>
            <person name="Quail M.A."/>
            <person name="Sanders M.J."/>
            <person name="van Tonder A."/>
            <person name="Ginger M.L."/>
            <person name="Field M.C."/>
            <person name="Barry J.D."/>
            <person name="Hertz-Fowler C."/>
            <person name="Berriman M."/>
        </authorList>
    </citation>
    <scope>NUCLEOTIDE SEQUENCE [LARGE SCALE GENOMIC DNA]</scope>
    <source>
        <strain evidence="2 3">IL3000</strain>
    </source>
</reference>
<accession>F9W483</accession>
<keyword evidence="1" id="KW-0732">Signal</keyword>
<evidence type="ECO:0000313" key="3">
    <source>
        <dbReference type="Proteomes" id="UP000000702"/>
    </source>
</evidence>
<dbReference type="AlphaFoldDB" id="F9W483"/>
<gene>
    <name evidence="2" type="ORF">TCIL3000_0_00250</name>
</gene>